<feature type="region of interest" description="Disordered" evidence="14">
    <location>
        <begin position="610"/>
        <end position="644"/>
    </location>
</feature>
<comment type="subcellular location">
    <subcellularLocation>
        <location evidence="1 13">Mitochondrion inner membrane</location>
        <topology evidence="1 13">Single-pass membrane protein</topology>
    </subcellularLocation>
</comment>
<keyword evidence="8" id="KW-0809">Transit peptide</keyword>
<evidence type="ECO:0000256" key="2">
    <source>
        <dbReference type="ARBA" id="ARBA00010320"/>
    </source>
</evidence>
<dbReference type="CDD" id="cd12433">
    <property type="entry name" value="RRM_Yme2p_like"/>
    <property type="match status" value="1"/>
</dbReference>
<comment type="function">
    <text evidence="12 13">Plays a role in maintaining the mitochondrial genome and in controlling the mtDNA escape. Involved in the regulation of mtDNA nucleotide structure and number. May have a dispensable role in early maturation of pre-rRNA.</text>
</comment>
<dbReference type="GO" id="GO:0006397">
    <property type="term" value="P:mRNA processing"/>
    <property type="evidence" value="ECO:0007669"/>
    <property type="project" value="UniProtKB-UniRule"/>
</dbReference>
<evidence type="ECO:0000256" key="11">
    <source>
        <dbReference type="ARBA" id="ARBA00023136"/>
    </source>
</evidence>
<reference evidence="17" key="2">
    <citation type="submission" date="2023-05" db="EMBL/GenBank/DDBJ databases">
        <authorList>
            <consortium name="Lawrence Berkeley National Laboratory"/>
            <person name="Steindorff A."/>
            <person name="Hensen N."/>
            <person name="Bonometti L."/>
            <person name="Westerberg I."/>
            <person name="Brannstrom I.O."/>
            <person name="Guillou S."/>
            <person name="Cros-Aarteil S."/>
            <person name="Calhoun S."/>
            <person name="Haridas S."/>
            <person name="Kuo A."/>
            <person name="Mondo S."/>
            <person name="Pangilinan J."/>
            <person name="Riley R."/>
            <person name="Labutti K."/>
            <person name="Andreopoulos B."/>
            <person name="Lipzen A."/>
            <person name="Chen C."/>
            <person name="Yanf M."/>
            <person name="Daum C."/>
            <person name="Ng V."/>
            <person name="Clum A."/>
            <person name="Ohm R."/>
            <person name="Martin F."/>
            <person name="Silar P."/>
            <person name="Natvig D."/>
            <person name="Lalanne C."/>
            <person name="Gautier V."/>
            <person name="Ament-Velasquez S.L."/>
            <person name="Kruys A."/>
            <person name="Hutchinson M.I."/>
            <person name="Powell A.J."/>
            <person name="Barry K."/>
            <person name="Miller A.N."/>
            <person name="Grigoriev I.V."/>
            <person name="Debuchy R."/>
            <person name="Gladieux P."/>
            <person name="Thoren M.H."/>
            <person name="Johannesson H."/>
        </authorList>
    </citation>
    <scope>NUCLEOTIDE SEQUENCE</scope>
    <source>
        <strain evidence="17">PSN243</strain>
    </source>
</reference>
<organism evidence="17 18">
    <name type="scientific">Podospora aff. communis PSN243</name>
    <dbReference type="NCBI Taxonomy" id="3040156"/>
    <lineage>
        <taxon>Eukaryota</taxon>
        <taxon>Fungi</taxon>
        <taxon>Dikarya</taxon>
        <taxon>Ascomycota</taxon>
        <taxon>Pezizomycotina</taxon>
        <taxon>Sordariomycetes</taxon>
        <taxon>Sordariomycetidae</taxon>
        <taxon>Sordariales</taxon>
        <taxon>Podosporaceae</taxon>
        <taxon>Podospora</taxon>
    </lineage>
</organism>
<dbReference type="InterPro" id="IPR035979">
    <property type="entry name" value="RBD_domain_sf"/>
</dbReference>
<keyword evidence="18" id="KW-1185">Reference proteome</keyword>
<comment type="similarity">
    <text evidence="2 13">Belongs to the YME2 family.</text>
</comment>
<feature type="domain" description="Mitochondrial escape protein 2 C-terminal" evidence="16">
    <location>
        <begin position="377"/>
        <end position="826"/>
    </location>
</feature>
<evidence type="ECO:0000256" key="4">
    <source>
        <dbReference type="ARBA" id="ARBA00022664"/>
    </source>
</evidence>
<dbReference type="SUPFAM" id="SSF54928">
    <property type="entry name" value="RNA-binding domain, RBD"/>
    <property type="match status" value="1"/>
</dbReference>
<dbReference type="AlphaFoldDB" id="A0AAV9H6H1"/>
<dbReference type="GO" id="GO:0005743">
    <property type="term" value="C:mitochondrial inner membrane"/>
    <property type="evidence" value="ECO:0007669"/>
    <property type="project" value="UniProtKB-SubCell"/>
</dbReference>
<keyword evidence="5" id="KW-0812">Transmembrane</keyword>
<evidence type="ECO:0000256" key="14">
    <source>
        <dbReference type="SAM" id="MobiDB-lite"/>
    </source>
</evidence>
<name>A0AAV9H6H1_9PEZI</name>
<dbReference type="GO" id="GO:0003723">
    <property type="term" value="F:RNA binding"/>
    <property type="evidence" value="ECO:0007669"/>
    <property type="project" value="UniProtKB-UniRule"/>
</dbReference>
<evidence type="ECO:0000256" key="5">
    <source>
        <dbReference type="ARBA" id="ARBA00022692"/>
    </source>
</evidence>
<dbReference type="EMBL" id="MU865914">
    <property type="protein sequence ID" value="KAK4455431.1"/>
    <property type="molecule type" value="Genomic_DNA"/>
</dbReference>
<keyword evidence="4 13" id="KW-0507">mRNA processing</keyword>
<keyword evidence="9" id="KW-1133">Transmembrane helix</keyword>
<dbReference type="Pfam" id="PF10443">
    <property type="entry name" value="RNA12"/>
    <property type="match status" value="1"/>
</dbReference>
<dbReference type="Proteomes" id="UP001321760">
    <property type="component" value="Unassembled WGS sequence"/>
</dbReference>
<gene>
    <name evidence="17" type="ORF">QBC34DRAFT_389886</name>
</gene>
<feature type="region of interest" description="Disordered" evidence="14">
    <location>
        <begin position="37"/>
        <end position="62"/>
    </location>
</feature>
<dbReference type="InterPro" id="IPR034260">
    <property type="entry name" value="Yme2_RRM"/>
</dbReference>
<dbReference type="InterPro" id="IPR000504">
    <property type="entry name" value="RRM_dom"/>
</dbReference>
<evidence type="ECO:0000256" key="1">
    <source>
        <dbReference type="ARBA" id="ARBA00004434"/>
    </source>
</evidence>
<accession>A0AAV9H6H1</accession>
<keyword evidence="10 13" id="KW-0496">Mitochondrion</keyword>
<evidence type="ECO:0000259" key="16">
    <source>
        <dbReference type="Pfam" id="PF10443"/>
    </source>
</evidence>
<evidence type="ECO:0000313" key="17">
    <source>
        <dbReference type="EMBL" id="KAK4455431.1"/>
    </source>
</evidence>
<dbReference type="InterPro" id="IPR039627">
    <property type="entry name" value="Yme2_C"/>
</dbReference>
<evidence type="ECO:0000256" key="9">
    <source>
        <dbReference type="ARBA" id="ARBA00022989"/>
    </source>
</evidence>
<dbReference type="PANTHER" id="PTHR32198:SF2">
    <property type="entry name" value="MITOCHONDRIAL ESCAPE PROTEIN 2"/>
    <property type="match status" value="1"/>
</dbReference>
<dbReference type="PANTHER" id="PTHR32198">
    <property type="entry name" value="MITOCHONDRIAL ESCAPE PROTEIN 2"/>
    <property type="match status" value="1"/>
</dbReference>
<evidence type="ECO:0000259" key="15">
    <source>
        <dbReference type="Pfam" id="PF00076"/>
    </source>
</evidence>
<feature type="domain" description="RRM" evidence="15">
    <location>
        <begin position="215"/>
        <end position="273"/>
    </location>
</feature>
<reference evidence="17" key="1">
    <citation type="journal article" date="2023" name="Mol. Phylogenet. Evol.">
        <title>Genome-scale phylogeny and comparative genomics of the fungal order Sordariales.</title>
        <authorList>
            <person name="Hensen N."/>
            <person name="Bonometti L."/>
            <person name="Westerberg I."/>
            <person name="Brannstrom I.O."/>
            <person name="Guillou S."/>
            <person name="Cros-Aarteil S."/>
            <person name="Calhoun S."/>
            <person name="Haridas S."/>
            <person name="Kuo A."/>
            <person name="Mondo S."/>
            <person name="Pangilinan J."/>
            <person name="Riley R."/>
            <person name="LaButti K."/>
            <person name="Andreopoulos B."/>
            <person name="Lipzen A."/>
            <person name="Chen C."/>
            <person name="Yan M."/>
            <person name="Daum C."/>
            <person name="Ng V."/>
            <person name="Clum A."/>
            <person name="Steindorff A."/>
            <person name="Ohm R.A."/>
            <person name="Martin F."/>
            <person name="Silar P."/>
            <person name="Natvig D.O."/>
            <person name="Lalanne C."/>
            <person name="Gautier V."/>
            <person name="Ament-Velasquez S.L."/>
            <person name="Kruys A."/>
            <person name="Hutchinson M.I."/>
            <person name="Powell A.J."/>
            <person name="Barry K."/>
            <person name="Miller A.N."/>
            <person name="Grigoriev I.V."/>
            <person name="Debuchy R."/>
            <person name="Gladieux P."/>
            <person name="Hiltunen Thoren M."/>
            <person name="Johannesson H."/>
        </authorList>
    </citation>
    <scope>NUCLEOTIDE SEQUENCE</scope>
    <source>
        <strain evidence="17">PSN243</strain>
    </source>
</reference>
<keyword evidence="11" id="KW-0472">Membrane</keyword>
<evidence type="ECO:0000256" key="13">
    <source>
        <dbReference type="RuleBase" id="RU367108"/>
    </source>
</evidence>
<feature type="compositionally biased region" description="Low complexity" evidence="14">
    <location>
        <begin position="37"/>
        <end position="48"/>
    </location>
</feature>
<proteinExistence type="inferred from homology"/>
<comment type="caution">
    <text evidence="17">The sequence shown here is derived from an EMBL/GenBank/DDBJ whole genome shotgun (WGS) entry which is preliminary data.</text>
</comment>
<dbReference type="Pfam" id="PF00076">
    <property type="entry name" value="RRM_1"/>
    <property type="match status" value="1"/>
</dbReference>
<sequence length="869" mass="97398">MVVGRLPFRPLGHPGLPRTYAAAGAVRWGRMRRWESTATTTTSASGATPKKETAIVDDDKSGHISAGENESILFFDNLYPLKLMPLLLWRPWFTRRDLSDVQKRFESYSKGLLDPVTMVKNAIPENLPITITKIIPRIKDGGAFVKFTYPNDVSASEIEGKLATALEEKPIKPWFNPFLGIKTGLVRGRPWLEDLYRFPKSRIRVEYVAANDNTPAELSQETLYSIFRRYGKIADITPQPPDSKVLPKYAHVDFVLVRDAIMATNCMHGYVLQESGSKLATKLRLSYEQRIKPHHIWDWITSHPRIVIPILAAFLAAFTVVVFDPIREFFVKAHVQHVFEFTDSRLYKWFKRQTNDILAFRKRKGDQAGLNALVHHRKDLIESVQNVLLESTATFVVIHGPRGSGKRELVVDQVLEGRKNVLVLDCKPVVEARGEAGTIKKLASQVGYRPIFSWANNLSSMVDLAIQSTTGVKASFSENLESQLVKILQTTASALKDVSLAEKEKIDPNETLSEDAFLEAHPEQRAVIVVNNFLHKGDEKALIYEKIADWAAALVQSNVAHVVFLTNDTSYSKSLSKSLPDRVFHQVTLGDLSPEAAKLFVVSQLELEDHSKPKKGDKNGKHDKNDKHDEHEGEDTPAKEIQKREDLRELDECIQSLGGRLTDLQVLARRLRVGQSPKKAVSEIVEQSSAEILRMFLLAKNAGAADRKWSTQQAWYLVRELAKKETLKYNEVVLTDTFASSTTPGVDGESALEALSNAELITVKSVHGRPQSIRAGKPVYQTAFARLLKDPVVTAKMDLALLKELASVEAKSIEKAETELNILANLPTKPYQTNERINYLLAKLEGSQKKIVAYEKEMGGLKKVLSQHA</sequence>
<dbReference type="Gene3D" id="3.30.70.330">
    <property type="match status" value="1"/>
</dbReference>
<evidence type="ECO:0000256" key="8">
    <source>
        <dbReference type="ARBA" id="ARBA00022946"/>
    </source>
</evidence>
<evidence type="ECO:0000256" key="3">
    <source>
        <dbReference type="ARBA" id="ARBA00020222"/>
    </source>
</evidence>
<keyword evidence="6 13" id="KW-0999">Mitochondrion inner membrane</keyword>
<evidence type="ECO:0000313" key="18">
    <source>
        <dbReference type="Proteomes" id="UP001321760"/>
    </source>
</evidence>
<evidence type="ECO:0000256" key="6">
    <source>
        <dbReference type="ARBA" id="ARBA00022792"/>
    </source>
</evidence>
<dbReference type="InterPro" id="IPR012677">
    <property type="entry name" value="Nucleotide-bd_a/b_plait_sf"/>
</dbReference>
<keyword evidence="7 13" id="KW-0694">RNA-binding</keyword>
<protein>
    <recommendedName>
        <fullName evidence="3 13">Mitochondrial escape protein 2</fullName>
    </recommendedName>
</protein>
<dbReference type="FunFam" id="3.30.70.330:FF:000959">
    <property type="entry name" value="Mitochondrial escape protein 2"/>
    <property type="match status" value="1"/>
</dbReference>
<dbReference type="InterPro" id="IPR018850">
    <property type="entry name" value="Mt_escape_2_C"/>
</dbReference>
<evidence type="ECO:0000256" key="10">
    <source>
        <dbReference type="ARBA" id="ARBA00023128"/>
    </source>
</evidence>
<evidence type="ECO:0000256" key="7">
    <source>
        <dbReference type="ARBA" id="ARBA00022884"/>
    </source>
</evidence>
<evidence type="ECO:0000256" key="12">
    <source>
        <dbReference type="ARBA" id="ARBA00025276"/>
    </source>
</evidence>
<feature type="compositionally biased region" description="Basic and acidic residues" evidence="14">
    <location>
        <begin position="49"/>
        <end position="62"/>
    </location>
</feature>